<proteinExistence type="predicted"/>
<name>A0ABV0Z2S2_9TELE</name>
<gene>
    <name evidence="3" type="ORF">AMECASPLE_024576</name>
</gene>
<dbReference type="PANTHER" id="PTHR23313">
    <property type="entry name" value="TSEC1-RELATED"/>
    <property type="match status" value="1"/>
</dbReference>
<dbReference type="Proteomes" id="UP001469553">
    <property type="component" value="Unassembled WGS sequence"/>
</dbReference>
<keyword evidence="1" id="KW-0175">Coiled coil</keyword>
<accession>A0ABV0Z2S2</accession>
<sequence length="395" mass="44554">MAEQSSKIKTKKRPFSKSTAESSRKVEVKLKGKSASDPTKKNTDDLFAKEEQYKLLNAKLEAKTAELVREAEQLMRGQNEVLSSPLSNVFLLDAEDEDGFRNLKSQPRTTQDLGMKVSKKKVTSATQSMHAGNQGNKLQFKTASLKDADDSAALGDGADLFLAKTIQSMEEKMKDSDQDNLLDNAEDCVGSAASDAQTRVLKAKLQIMQEELDLLSCDFYKKDDENAKLTANIKELEEDRARLQRTVSIQKTQTERQKALAEESAKKCNDLQLQVTALSKEVETLNRSQKQAAAVHRTVEVRLNRALEEVEKLKSQLSKTRQMNKEKISEEHQSKENLLAENQILKKQKAELIVGFKKQLKLIDILKRQKMHFEAAKMLSFTEEEFMKALDLGKP</sequence>
<evidence type="ECO:0008006" key="5">
    <source>
        <dbReference type="Google" id="ProtNLM"/>
    </source>
</evidence>
<protein>
    <recommendedName>
        <fullName evidence="5">Testis-expressed sequence 9 protein</fullName>
    </recommendedName>
</protein>
<evidence type="ECO:0000313" key="4">
    <source>
        <dbReference type="Proteomes" id="UP001469553"/>
    </source>
</evidence>
<evidence type="ECO:0000256" key="2">
    <source>
        <dbReference type="SAM" id="MobiDB-lite"/>
    </source>
</evidence>
<dbReference type="EMBL" id="JAHRIP010049378">
    <property type="protein sequence ID" value="MEQ2300356.1"/>
    <property type="molecule type" value="Genomic_DNA"/>
</dbReference>
<keyword evidence="4" id="KW-1185">Reference proteome</keyword>
<feature type="region of interest" description="Disordered" evidence="2">
    <location>
        <begin position="1"/>
        <end position="44"/>
    </location>
</feature>
<evidence type="ECO:0000313" key="3">
    <source>
        <dbReference type="EMBL" id="MEQ2300356.1"/>
    </source>
</evidence>
<dbReference type="PANTHER" id="PTHR23313:SF0">
    <property type="entry name" value="TESTIS-EXPRESSED PROTEIN 9"/>
    <property type="match status" value="1"/>
</dbReference>
<reference evidence="3 4" key="1">
    <citation type="submission" date="2021-06" db="EMBL/GenBank/DDBJ databases">
        <authorList>
            <person name="Palmer J.M."/>
        </authorList>
    </citation>
    <scope>NUCLEOTIDE SEQUENCE [LARGE SCALE GENOMIC DNA]</scope>
    <source>
        <strain evidence="3 4">AS_MEX2019</strain>
        <tissue evidence="3">Muscle</tissue>
    </source>
</reference>
<comment type="caution">
    <text evidence="3">The sequence shown here is derived from an EMBL/GenBank/DDBJ whole genome shotgun (WGS) entry which is preliminary data.</text>
</comment>
<evidence type="ECO:0000256" key="1">
    <source>
        <dbReference type="SAM" id="Coils"/>
    </source>
</evidence>
<organism evidence="3 4">
    <name type="scientific">Ameca splendens</name>
    <dbReference type="NCBI Taxonomy" id="208324"/>
    <lineage>
        <taxon>Eukaryota</taxon>
        <taxon>Metazoa</taxon>
        <taxon>Chordata</taxon>
        <taxon>Craniata</taxon>
        <taxon>Vertebrata</taxon>
        <taxon>Euteleostomi</taxon>
        <taxon>Actinopterygii</taxon>
        <taxon>Neopterygii</taxon>
        <taxon>Teleostei</taxon>
        <taxon>Neoteleostei</taxon>
        <taxon>Acanthomorphata</taxon>
        <taxon>Ovalentaria</taxon>
        <taxon>Atherinomorphae</taxon>
        <taxon>Cyprinodontiformes</taxon>
        <taxon>Goodeidae</taxon>
        <taxon>Ameca</taxon>
    </lineage>
</organism>
<feature type="coiled-coil region" evidence="1">
    <location>
        <begin position="219"/>
        <end position="348"/>
    </location>
</feature>